<dbReference type="AlphaFoldDB" id="A0A2X0QUA5"/>
<organism evidence="1">
    <name type="scientific">Candidatus Nitrotoga fabula</name>
    <dbReference type="NCBI Taxonomy" id="2182327"/>
    <lineage>
        <taxon>Bacteria</taxon>
        <taxon>Pseudomonadati</taxon>
        <taxon>Pseudomonadota</taxon>
        <taxon>Betaproteobacteria</taxon>
        <taxon>Nitrosomonadales</taxon>
        <taxon>Gallionellaceae</taxon>
        <taxon>Candidatus Nitrotoga</taxon>
    </lineage>
</organism>
<sequence>MTDRGQSGLPWDFRTSDNLEKIASCESKEAIQKIRHSDEQICPDFAGARQLAYSRSGKAAQNERVMHLRLEQVVFRNDVPRNSGA</sequence>
<protein>
    <submittedName>
        <fullName evidence="1">Uncharacterized protein</fullName>
    </submittedName>
</protein>
<name>A0A2X0QUA5_9PROT</name>
<gene>
    <name evidence="1" type="ORF">NITFAB_0646</name>
</gene>
<proteinExistence type="predicted"/>
<accession>A0A2X0QUA5</accession>
<reference evidence="1" key="1">
    <citation type="submission" date="2018-05" db="EMBL/GenBank/DDBJ databases">
        <authorList>
            <person name="Lanie J.A."/>
            <person name="Ng W.-L."/>
            <person name="Kazmierczak K.M."/>
            <person name="Andrzejewski T.M."/>
            <person name="Davidsen T.M."/>
            <person name="Wayne K.J."/>
            <person name="Tettelin H."/>
            <person name="Glass J.I."/>
            <person name="Rusch D."/>
            <person name="Podicherti R."/>
            <person name="Tsui H.-C.T."/>
            <person name="Winkler M.E."/>
        </authorList>
    </citation>
    <scope>NUCLEOTIDE SEQUENCE</scope>
    <source>
        <strain evidence="1">KNB</strain>
    </source>
</reference>
<evidence type="ECO:0000313" key="1">
    <source>
        <dbReference type="EMBL" id="SPS05057.1"/>
    </source>
</evidence>
<dbReference type="EMBL" id="LS423452">
    <property type="protein sequence ID" value="SPS05057.1"/>
    <property type="molecule type" value="Genomic_DNA"/>
</dbReference>